<feature type="compositionally biased region" description="Polar residues" evidence="1">
    <location>
        <begin position="8"/>
        <end position="20"/>
    </location>
</feature>
<evidence type="ECO:0000313" key="3">
    <source>
        <dbReference type="Proteomes" id="UP000011693"/>
    </source>
</evidence>
<accession>M0AR90</accession>
<keyword evidence="3" id="KW-1185">Reference proteome</keyword>
<sequence length="73" mass="7821">MPSHQNREQTQTDSGQPSSRSSDEMTRSRARRQSETSIQRASSQTVAAGSVAQSAYPELGSPVDLADLPVDST</sequence>
<comment type="caution">
    <text evidence="2">The sequence shown here is derived from an EMBL/GenBank/DDBJ whole genome shotgun (WGS) entry which is preliminary data.</text>
</comment>
<reference evidence="2 3" key="1">
    <citation type="journal article" date="2014" name="PLoS Genet.">
        <title>Phylogenetically driven sequencing of extremely halophilic archaea reveals strategies for static and dynamic osmo-response.</title>
        <authorList>
            <person name="Becker E.A."/>
            <person name="Seitzer P.M."/>
            <person name="Tritt A."/>
            <person name="Larsen D."/>
            <person name="Krusor M."/>
            <person name="Yao A.I."/>
            <person name="Wu D."/>
            <person name="Madern D."/>
            <person name="Eisen J.A."/>
            <person name="Darling A.E."/>
            <person name="Facciotti M.T."/>
        </authorList>
    </citation>
    <scope>NUCLEOTIDE SEQUENCE [LARGE SCALE GENOMIC DNA]</scope>
    <source>
        <strain evidence="2 3">JCM 10990</strain>
    </source>
</reference>
<evidence type="ECO:0000313" key="2">
    <source>
        <dbReference type="EMBL" id="ELZ01236.1"/>
    </source>
</evidence>
<proteinExistence type="predicted"/>
<name>M0AR90_9EURY</name>
<feature type="region of interest" description="Disordered" evidence="1">
    <location>
        <begin position="1"/>
        <end position="73"/>
    </location>
</feature>
<dbReference type="STRING" id="1227492.C482_08571"/>
<feature type="compositionally biased region" description="Polar residues" evidence="1">
    <location>
        <begin position="35"/>
        <end position="53"/>
    </location>
</feature>
<dbReference type="Proteomes" id="UP000011693">
    <property type="component" value="Unassembled WGS sequence"/>
</dbReference>
<evidence type="ECO:0000256" key="1">
    <source>
        <dbReference type="SAM" id="MobiDB-lite"/>
    </source>
</evidence>
<feature type="non-terminal residue" evidence="2">
    <location>
        <position position="73"/>
    </location>
</feature>
<protein>
    <submittedName>
        <fullName evidence="2">Uncharacterized protein</fullName>
    </submittedName>
</protein>
<organism evidence="2 3">
    <name type="scientific">Natrialba chahannaoensis JCM 10990</name>
    <dbReference type="NCBI Taxonomy" id="1227492"/>
    <lineage>
        <taxon>Archaea</taxon>
        <taxon>Methanobacteriati</taxon>
        <taxon>Methanobacteriota</taxon>
        <taxon>Stenosarchaea group</taxon>
        <taxon>Halobacteria</taxon>
        <taxon>Halobacteriales</taxon>
        <taxon>Natrialbaceae</taxon>
        <taxon>Natrialba</taxon>
    </lineage>
</organism>
<gene>
    <name evidence="2" type="ORF">C482_08571</name>
</gene>
<dbReference type="EMBL" id="AOIN01000046">
    <property type="protein sequence ID" value="ELZ01236.1"/>
    <property type="molecule type" value="Genomic_DNA"/>
</dbReference>
<dbReference type="AlphaFoldDB" id="M0AR90"/>